<accession>A0A7Y0E2C1</accession>
<sequence length="164" mass="18939">MPSDDQKKDTEVRRKSNDRIVETQEQLYAFDKNPLRLASAYRAARENGDDLPPYVFDWLDAAMGELDRLHKSAYWGANGIGAAEVAKAFGFTNFGKVFREGNTYDPEYLAVLYRHFKKQNIEKWGRDVKDHTAQDVADFMGISKSTVNRAIKEYEKWEQFQEGS</sequence>
<dbReference type="RefSeq" id="WP_169626357.1">
    <property type="nucleotide sequence ID" value="NZ_JABBNT010000005.1"/>
</dbReference>
<dbReference type="AlphaFoldDB" id="A0A7Y0E2C1"/>
<reference evidence="1 2" key="1">
    <citation type="submission" date="2020-04" db="EMBL/GenBank/DDBJ databases">
        <title>Rhodospirillaceae bacterium KN72 isolated from deep sea.</title>
        <authorList>
            <person name="Zhang D.-C."/>
        </authorList>
    </citation>
    <scope>NUCLEOTIDE SEQUENCE [LARGE SCALE GENOMIC DNA]</scope>
    <source>
        <strain evidence="1 2">KN72</strain>
    </source>
</reference>
<comment type="caution">
    <text evidence="1">The sequence shown here is derived from an EMBL/GenBank/DDBJ whole genome shotgun (WGS) entry which is preliminary data.</text>
</comment>
<dbReference type="EMBL" id="JABBNT010000005">
    <property type="protein sequence ID" value="NMM45957.1"/>
    <property type="molecule type" value="Genomic_DNA"/>
</dbReference>
<proteinExistence type="predicted"/>
<name>A0A7Y0E2C1_9PROT</name>
<organism evidence="1 2">
    <name type="scientific">Pacificispira spongiicola</name>
    <dbReference type="NCBI Taxonomy" id="2729598"/>
    <lineage>
        <taxon>Bacteria</taxon>
        <taxon>Pseudomonadati</taxon>
        <taxon>Pseudomonadota</taxon>
        <taxon>Alphaproteobacteria</taxon>
        <taxon>Rhodospirillales</taxon>
        <taxon>Rhodospirillaceae</taxon>
        <taxon>Pacificispira</taxon>
    </lineage>
</organism>
<gene>
    <name evidence="1" type="ORF">HH303_15775</name>
</gene>
<evidence type="ECO:0000313" key="2">
    <source>
        <dbReference type="Proteomes" id="UP000539372"/>
    </source>
</evidence>
<protein>
    <submittedName>
        <fullName evidence="1">Uncharacterized protein</fullName>
    </submittedName>
</protein>
<keyword evidence="2" id="KW-1185">Reference proteome</keyword>
<dbReference type="Proteomes" id="UP000539372">
    <property type="component" value="Unassembled WGS sequence"/>
</dbReference>
<evidence type="ECO:0000313" key="1">
    <source>
        <dbReference type="EMBL" id="NMM45957.1"/>
    </source>
</evidence>